<dbReference type="GO" id="GO:0051225">
    <property type="term" value="P:spindle assembly"/>
    <property type="evidence" value="ECO:0000318"/>
    <property type="project" value="GO_Central"/>
</dbReference>
<dbReference type="Gene3D" id="1.20.120.1900">
    <property type="entry name" value="Gamma-tubulin complex, C-terminal domain"/>
    <property type="match status" value="1"/>
</dbReference>
<dbReference type="GO" id="GO:0000930">
    <property type="term" value="C:gamma-tubulin complex"/>
    <property type="evidence" value="ECO:0000318"/>
    <property type="project" value="GO_Central"/>
</dbReference>
<dbReference type="OrthoDB" id="775571at2759"/>
<dbReference type="InterPro" id="IPR042241">
    <property type="entry name" value="GCP_C_sf"/>
</dbReference>
<accession>A0A1U8AGA0</accession>
<keyword evidence="4" id="KW-0493">Microtubule</keyword>
<evidence type="ECO:0000313" key="6">
    <source>
        <dbReference type="Proteomes" id="UP000189703"/>
    </source>
</evidence>
<dbReference type="InterPro" id="IPR007259">
    <property type="entry name" value="GCP"/>
</dbReference>
<comment type="subcellular location">
    <subcellularLocation>
        <location evidence="1">Cytoplasm</location>
        <location evidence="1">Cytoskeleton</location>
    </subcellularLocation>
</comment>
<dbReference type="GO" id="GO:0051321">
    <property type="term" value="P:meiotic cell cycle"/>
    <property type="evidence" value="ECO:0000318"/>
    <property type="project" value="GO_Central"/>
</dbReference>
<dbReference type="eggNOG" id="KOG2000">
    <property type="taxonomic scope" value="Eukaryota"/>
</dbReference>
<dbReference type="GeneID" id="104604116"/>
<dbReference type="AlphaFoldDB" id="A0A1U8AGA0"/>
<dbReference type="GO" id="GO:0000278">
    <property type="term" value="P:mitotic cell cycle"/>
    <property type="evidence" value="ECO:0000318"/>
    <property type="project" value="GO_Central"/>
</dbReference>
<keyword evidence="6" id="KW-1185">Reference proteome</keyword>
<dbReference type="InterPro" id="IPR041470">
    <property type="entry name" value="GCP_N"/>
</dbReference>
<organism evidence="6 7">
    <name type="scientific">Nelumbo nucifera</name>
    <name type="common">Sacred lotus</name>
    <dbReference type="NCBI Taxonomy" id="4432"/>
    <lineage>
        <taxon>Eukaryota</taxon>
        <taxon>Viridiplantae</taxon>
        <taxon>Streptophyta</taxon>
        <taxon>Embryophyta</taxon>
        <taxon>Tracheophyta</taxon>
        <taxon>Spermatophyta</taxon>
        <taxon>Magnoliopsida</taxon>
        <taxon>Proteales</taxon>
        <taxon>Nelumbonaceae</taxon>
        <taxon>Nelumbo</taxon>
    </lineage>
</organism>
<sequence length="1251" mass="140810">MAVDANFASLLQNLKLEDPWLPPKPWESIPSESGVSRSESNSASSFETLYHPSTIFEANLVRLALNALQGVHSSLDCIEKISAEFCSDPADRTSHRIPSMWHRSSSTSALGRILKSIGRSGFMVFLIRKFVDYFVCTNTNVAGQCRVNKEVGGKEVVSGSAKSQVHCGNEIGAEPPYSLVNQAFSVAVGKILEGYICALDTLYSSIELRRSSKNVDALSHVSVGVGCLTSVVHSGITLLEVYLHTKELRTRIDALGNICLLKNVGLAFSVSSLEDLTDKATMGFCNFPIAGNLLTYLYTQLRDADPVHRPLLKFLFLRSCEPYCGFIKSWIYQAKISDPYKEFLVEYVDDSPPYSCGKAGFLNDLPLASIKERVGVAIPCFLRDFCLPLIRAGQQLQVLILLLELCNSMISGNHTYEEILPCWSILSNDHLSYSTPLMFNKRDIEDMVLARNDMYRKMQDKAQHILTRLRTRYPKISCSALPYGKLPSPFNNCTEILHVPIPFASDERAVDGEDSEASSTTDEFSYAADPLEFSECSSLNSFDEKNDAEEPDDLHGSLIGLQTRFLSSSVLFTGFSVENLSQKQPETVKSHTFDCTSNKTFRPDNHLVNKLQELKLNHISVPLHPSTPTWSKMSDIQSEDYQYDMYWPLGGLSRNPFNVDTDFNFETPPHVTDSNLKVSNQSAEVLKGGSSYFGEMFPRNSALEQAAGKVQFENGNGAASNSFIFPSLESKCINTVLDINPMLTKNKWFHMMGMSGNRSFMDNNKYLSFFEFSSVEDPVKVNGERLLAGQNHEYQSENLSPYSVSAERGMVESEEEKHHDRGYIMADQEKLSDDCLPLESKENQQEEYPSADVSGGAKWENSLSYSGKGLIHGARGHKECLASTVEIPVDVIIDKCMLQEILLQYRYVSSLTIKLLEEGFDLQEHLLALRRYHFMELADWADLFIMSLWHHKWNVAEANQGIPVIQGFLNLAVQRSSCERDNYKDRLFVYTRGHGMMPISSSSIGIHSFDFIALGYKVDWPVNIVLTPGALRIYADIFSFLIQVKLAVFSLTDIWCFLKDFVHLISRIRGSGLHDQDMGYFNIIVKMRHQVNHFVSTLQQYVQSQLSQVSWCKFLHSLKHQVKDMLDLEVVHMTYLASSLNICFLSDETRPVASIIESILQCALDFRSCFIGNVRNVGLDQGDLAGLLAQINFTQVLAIKATFEKNLKDLYLCYLKSPKHGDFGLCRFWGYLNYNDYYSNIFGDGIIHFAP</sequence>
<dbReference type="GO" id="GO:0000922">
    <property type="term" value="C:spindle pole"/>
    <property type="evidence" value="ECO:0007669"/>
    <property type="project" value="InterPro"/>
</dbReference>
<evidence type="ECO:0000313" key="7">
    <source>
        <dbReference type="RefSeq" id="XP_010266647.1"/>
    </source>
</evidence>
<dbReference type="GO" id="GO:0007020">
    <property type="term" value="P:microtubule nucleation"/>
    <property type="evidence" value="ECO:0000318"/>
    <property type="project" value="GO_Central"/>
</dbReference>
<dbReference type="Proteomes" id="UP000189703">
    <property type="component" value="Unplaced"/>
</dbReference>
<dbReference type="STRING" id="4432.A0A1U8AGA0"/>
<evidence type="ECO:0000256" key="2">
    <source>
        <dbReference type="ARBA" id="ARBA00010337"/>
    </source>
</evidence>
<dbReference type="Pfam" id="PF04130">
    <property type="entry name" value="GCP_C_terminal"/>
    <property type="match status" value="1"/>
</dbReference>
<name>A0A1U8AGA0_NELNU</name>
<dbReference type="FunFam" id="1.20.120.1900:FF:000018">
    <property type="entry name" value="Gamma-tubulin complex component 6 isoform A"/>
    <property type="match status" value="1"/>
</dbReference>
<keyword evidence="5" id="KW-0206">Cytoskeleton</keyword>
<reference evidence="7" key="1">
    <citation type="submission" date="2025-08" db="UniProtKB">
        <authorList>
            <consortium name="RefSeq"/>
        </authorList>
    </citation>
    <scope>IDENTIFICATION</scope>
</reference>
<dbReference type="FunCoup" id="A0A1U8AGA0">
    <property type="interactions" value="2566"/>
</dbReference>
<dbReference type="GO" id="GO:0031122">
    <property type="term" value="P:cytoplasmic microtubule organization"/>
    <property type="evidence" value="ECO:0000318"/>
    <property type="project" value="GO_Central"/>
</dbReference>
<evidence type="ECO:0000256" key="4">
    <source>
        <dbReference type="ARBA" id="ARBA00022701"/>
    </source>
</evidence>
<evidence type="ECO:0000256" key="3">
    <source>
        <dbReference type="ARBA" id="ARBA00022490"/>
    </source>
</evidence>
<evidence type="ECO:0000256" key="1">
    <source>
        <dbReference type="ARBA" id="ARBA00004245"/>
    </source>
</evidence>
<dbReference type="InterPro" id="IPR040457">
    <property type="entry name" value="GCP_C"/>
</dbReference>
<dbReference type="PANTHER" id="PTHR19302">
    <property type="entry name" value="GAMMA TUBULIN COMPLEX PROTEIN"/>
    <property type="match status" value="1"/>
</dbReference>
<dbReference type="GO" id="GO:0005874">
    <property type="term" value="C:microtubule"/>
    <property type="evidence" value="ECO:0007669"/>
    <property type="project" value="UniProtKB-KW"/>
</dbReference>
<evidence type="ECO:0000256" key="5">
    <source>
        <dbReference type="ARBA" id="ARBA00023212"/>
    </source>
</evidence>
<comment type="similarity">
    <text evidence="2">Belongs to the TUBGCP family.</text>
</comment>
<keyword evidence="3" id="KW-0963">Cytoplasm</keyword>
<dbReference type="KEGG" id="nnu:104604116"/>
<dbReference type="OMA" id="AMYKSMI"/>
<dbReference type="GO" id="GO:0043015">
    <property type="term" value="F:gamma-tubulin binding"/>
    <property type="evidence" value="ECO:0000318"/>
    <property type="project" value="GO_Central"/>
</dbReference>
<dbReference type="RefSeq" id="XP_010266647.1">
    <property type="nucleotide sequence ID" value="XM_010268345.2"/>
</dbReference>
<dbReference type="PANTHER" id="PTHR19302:SF70">
    <property type="entry name" value="GAMMA-TUBULIN COMPLEX COMPONENT 6"/>
    <property type="match status" value="1"/>
</dbReference>
<gene>
    <name evidence="7" type="primary">LOC104604116</name>
</gene>
<dbReference type="Pfam" id="PF17681">
    <property type="entry name" value="GCP_N_terminal"/>
    <property type="match status" value="1"/>
</dbReference>
<proteinExistence type="inferred from homology"/>
<protein>
    <submittedName>
        <fullName evidence="7">Uncharacterized protein LOC104604116 isoform X1</fullName>
    </submittedName>
</protein>